<evidence type="ECO:0000256" key="1">
    <source>
        <dbReference type="SAM" id="MobiDB-lite"/>
    </source>
</evidence>
<gene>
    <name evidence="2" type="ORF">ANE_LOCUS19947</name>
</gene>
<keyword evidence="3" id="KW-1185">Reference proteome</keyword>
<name>A0A565C762_9BRAS</name>
<sequence length="63" mass="6923">MSNLGLVRSWKSPGKSQSDKLEAPLNFDVSVANLYWCKASPTQSQSQSGTILISLCFFLRTAN</sequence>
<dbReference type="EMBL" id="CABITT030000006">
    <property type="protein sequence ID" value="VVB09503.1"/>
    <property type="molecule type" value="Genomic_DNA"/>
</dbReference>
<comment type="caution">
    <text evidence="2">The sequence shown here is derived from an EMBL/GenBank/DDBJ whole genome shotgun (WGS) entry which is preliminary data.</text>
</comment>
<protein>
    <submittedName>
        <fullName evidence="2">Uncharacterized protein</fullName>
    </submittedName>
</protein>
<proteinExistence type="predicted"/>
<dbReference type="AlphaFoldDB" id="A0A565C762"/>
<reference evidence="2" key="1">
    <citation type="submission" date="2019-07" db="EMBL/GenBank/DDBJ databases">
        <authorList>
            <person name="Dittberner H."/>
        </authorList>
    </citation>
    <scope>NUCLEOTIDE SEQUENCE [LARGE SCALE GENOMIC DNA]</scope>
</reference>
<evidence type="ECO:0000313" key="2">
    <source>
        <dbReference type="EMBL" id="VVB09503.1"/>
    </source>
</evidence>
<dbReference type="Proteomes" id="UP000489600">
    <property type="component" value="Unassembled WGS sequence"/>
</dbReference>
<feature type="region of interest" description="Disordered" evidence="1">
    <location>
        <begin position="1"/>
        <end position="20"/>
    </location>
</feature>
<evidence type="ECO:0000313" key="3">
    <source>
        <dbReference type="Proteomes" id="UP000489600"/>
    </source>
</evidence>
<accession>A0A565C762</accession>
<organism evidence="2 3">
    <name type="scientific">Arabis nemorensis</name>
    <dbReference type="NCBI Taxonomy" id="586526"/>
    <lineage>
        <taxon>Eukaryota</taxon>
        <taxon>Viridiplantae</taxon>
        <taxon>Streptophyta</taxon>
        <taxon>Embryophyta</taxon>
        <taxon>Tracheophyta</taxon>
        <taxon>Spermatophyta</taxon>
        <taxon>Magnoliopsida</taxon>
        <taxon>eudicotyledons</taxon>
        <taxon>Gunneridae</taxon>
        <taxon>Pentapetalae</taxon>
        <taxon>rosids</taxon>
        <taxon>malvids</taxon>
        <taxon>Brassicales</taxon>
        <taxon>Brassicaceae</taxon>
        <taxon>Arabideae</taxon>
        <taxon>Arabis</taxon>
    </lineage>
</organism>